<reference evidence="1 2" key="1">
    <citation type="submission" date="2017-11" db="EMBL/GenBank/DDBJ databases">
        <title>Sequencing the genomes of 1000 actinobacteria strains.</title>
        <authorList>
            <person name="Klenk H.-P."/>
        </authorList>
    </citation>
    <scope>NUCLEOTIDE SEQUENCE [LARGE SCALE GENOMIC DNA]</scope>
    <source>
        <strain evidence="1 2">DSM 44104</strain>
    </source>
</reference>
<evidence type="ECO:0008006" key="3">
    <source>
        <dbReference type="Google" id="ProtNLM"/>
    </source>
</evidence>
<proteinExistence type="predicted"/>
<dbReference type="Proteomes" id="UP000232453">
    <property type="component" value="Unassembled WGS sequence"/>
</dbReference>
<dbReference type="AlphaFoldDB" id="A0AA44URM9"/>
<accession>A0AA44URM9</accession>
<protein>
    <recommendedName>
        <fullName evidence="3">Guanosine polyphosphate pyrophosphohydrolase</fullName>
    </recommendedName>
</protein>
<dbReference type="Gene3D" id="3.10.180.10">
    <property type="entry name" value="2,3-Dihydroxybiphenyl 1,2-Dioxygenase, domain 1"/>
    <property type="match status" value="1"/>
</dbReference>
<organism evidence="1 2">
    <name type="scientific">Pseudonocardia alni</name>
    <name type="common">Amycolata alni</name>
    <dbReference type="NCBI Taxonomy" id="33907"/>
    <lineage>
        <taxon>Bacteria</taxon>
        <taxon>Bacillati</taxon>
        <taxon>Actinomycetota</taxon>
        <taxon>Actinomycetes</taxon>
        <taxon>Pseudonocardiales</taxon>
        <taxon>Pseudonocardiaceae</taxon>
        <taxon>Pseudonocardia</taxon>
    </lineage>
</organism>
<dbReference type="EMBL" id="PHUJ01000003">
    <property type="protein sequence ID" value="PKB32096.1"/>
    <property type="molecule type" value="Genomic_DNA"/>
</dbReference>
<evidence type="ECO:0000313" key="2">
    <source>
        <dbReference type="Proteomes" id="UP000232453"/>
    </source>
</evidence>
<dbReference type="InterPro" id="IPR029068">
    <property type="entry name" value="Glyas_Bleomycin-R_OHBP_Dase"/>
</dbReference>
<evidence type="ECO:0000313" key="1">
    <source>
        <dbReference type="EMBL" id="PKB32096.1"/>
    </source>
</evidence>
<gene>
    <name evidence="1" type="ORF">ATL51_3810</name>
</gene>
<name>A0AA44URM9_PSEA5</name>
<comment type="caution">
    <text evidence="1">The sequence shown here is derived from an EMBL/GenBank/DDBJ whole genome shotgun (WGS) entry which is preliminary data.</text>
</comment>
<sequence length="106" mass="11517">MRPRVTLLVLYTERLDECREFYSGLGLAFVREQHGSGPVHHAAEPADGLVLELYPGRPERTTGRLRLGLSVPASDRLPAGDHRFTDPDGRVVVVTATGPDGPRSTG</sequence>
<dbReference type="SUPFAM" id="SSF54593">
    <property type="entry name" value="Glyoxalase/Bleomycin resistance protein/Dihydroxybiphenyl dioxygenase"/>
    <property type="match status" value="1"/>
</dbReference>